<dbReference type="PANTHER" id="PTHR30629">
    <property type="entry name" value="PROPHAGE INTEGRASE"/>
    <property type="match status" value="1"/>
</dbReference>
<dbReference type="InterPro" id="IPR010998">
    <property type="entry name" value="Integrase_recombinase_N"/>
</dbReference>
<evidence type="ECO:0000256" key="4">
    <source>
        <dbReference type="ARBA" id="ARBA00023172"/>
    </source>
</evidence>
<dbReference type="InterPro" id="IPR038488">
    <property type="entry name" value="Integrase_DNA-bd_sf"/>
</dbReference>
<dbReference type="InterPro" id="IPR050808">
    <property type="entry name" value="Phage_Integrase"/>
</dbReference>
<accession>A0A0D0LPS2</accession>
<dbReference type="GO" id="GO:0006310">
    <property type="term" value="P:DNA recombination"/>
    <property type="evidence" value="ECO:0007669"/>
    <property type="project" value="UniProtKB-KW"/>
</dbReference>
<organism evidence="6 7">
    <name type="scientific">Variovorax paradoxus</name>
    <dbReference type="NCBI Taxonomy" id="34073"/>
    <lineage>
        <taxon>Bacteria</taxon>
        <taxon>Pseudomonadati</taxon>
        <taxon>Pseudomonadota</taxon>
        <taxon>Betaproteobacteria</taxon>
        <taxon>Burkholderiales</taxon>
        <taxon>Comamonadaceae</taxon>
        <taxon>Variovorax</taxon>
    </lineage>
</organism>
<dbReference type="GO" id="GO:0003677">
    <property type="term" value="F:DNA binding"/>
    <property type="evidence" value="ECO:0007669"/>
    <property type="project" value="UniProtKB-KW"/>
</dbReference>
<dbReference type="Gene3D" id="3.30.160.390">
    <property type="entry name" value="Integrase, DNA-binding domain"/>
    <property type="match status" value="1"/>
</dbReference>
<evidence type="ECO:0000256" key="3">
    <source>
        <dbReference type="ARBA" id="ARBA00023125"/>
    </source>
</evidence>
<evidence type="ECO:0000313" key="6">
    <source>
        <dbReference type="EMBL" id="KIQ20554.1"/>
    </source>
</evidence>
<sequence>MKRMHFTEANVRALKTDGEYADDEVQYLRLYVTAGGTAKKWGIYKWIAARKHAVRRSLGDYIDLPVDEARQKAKEIYAALKYEASATPKAVTTTLGAALDEYTDSLTLKKRKQPRWADETFRREGVYDDWLERPMGNITAIELEGRQSKITKERGPAAATRALKSFRAVYAYAIRRKLYQGDNVGMDLELIESEPRDRVLNDRERGQVLAALETDEFKFTIWRPFFRLLQLTGVRWGNLAAANWKDVDLEAAIWTIPGSESKMKNVMRVRLRAEAVELFREQVGKDKTWVFPSPKKSRSGHITEPGYAWLRVLEAAGIEHATPHDLRRTFGSVLLRGGAPLEVVKETLGHRNIQTTERHYAFMDDLTVRKYLDGISG</sequence>
<comment type="similarity">
    <text evidence="1">Belongs to the 'phage' integrase family.</text>
</comment>
<dbReference type="EMBL" id="JXQQ01000097">
    <property type="protein sequence ID" value="KIQ20554.1"/>
    <property type="molecule type" value="Genomic_DNA"/>
</dbReference>
<dbReference type="Proteomes" id="UP000032067">
    <property type="component" value="Unassembled WGS sequence"/>
</dbReference>
<keyword evidence="4" id="KW-0233">DNA recombination</keyword>
<dbReference type="CDD" id="cd00796">
    <property type="entry name" value="INT_Rci_Hp1_C"/>
    <property type="match status" value="1"/>
</dbReference>
<dbReference type="PROSITE" id="PS51898">
    <property type="entry name" value="TYR_RECOMBINASE"/>
    <property type="match status" value="1"/>
</dbReference>
<name>A0A0D0LPS2_VARPD</name>
<evidence type="ECO:0000259" key="5">
    <source>
        <dbReference type="PROSITE" id="PS51898"/>
    </source>
</evidence>
<dbReference type="GO" id="GO:0015074">
    <property type="term" value="P:DNA integration"/>
    <property type="evidence" value="ECO:0007669"/>
    <property type="project" value="UniProtKB-KW"/>
</dbReference>
<feature type="domain" description="Tyr recombinase" evidence="5">
    <location>
        <begin position="195"/>
        <end position="373"/>
    </location>
</feature>
<dbReference type="InterPro" id="IPR011010">
    <property type="entry name" value="DNA_brk_join_enz"/>
</dbReference>
<reference evidence="6 7" key="1">
    <citation type="submission" date="2014-12" db="EMBL/GenBank/DDBJ databases">
        <title>16Stimator: statistical estimation of ribosomal gene copy numbers from draft genome assemblies.</title>
        <authorList>
            <person name="Perisin M.A."/>
            <person name="Vetter M."/>
            <person name="Gilbert J.A."/>
            <person name="Bergelson J."/>
        </authorList>
    </citation>
    <scope>NUCLEOTIDE SEQUENCE [LARGE SCALE GENOMIC DNA]</scope>
    <source>
        <strain evidence="6 7">MEDvA23</strain>
    </source>
</reference>
<evidence type="ECO:0000313" key="7">
    <source>
        <dbReference type="Proteomes" id="UP000032067"/>
    </source>
</evidence>
<dbReference type="InterPro" id="IPR013762">
    <property type="entry name" value="Integrase-like_cat_sf"/>
</dbReference>
<dbReference type="Gene3D" id="1.10.443.10">
    <property type="entry name" value="Intergrase catalytic core"/>
    <property type="match status" value="1"/>
</dbReference>
<dbReference type="RefSeq" id="WP_080898463.1">
    <property type="nucleotide sequence ID" value="NZ_JXQQ01000097.1"/>
</dbReference>
<protein>
    <recommendedName>
        <fullName evidence="5">Tyr recombinase domain-containing protein</fullName>
    </recommendedName>
</protein>
<keyword evidence="3" id="KW-0238">DNA-binding</keyword>
<dbReference type="Gene3D" id="1.10.150.130">
    <property type="match status" value="1"/>
</dbReference>
<evidence type="ECO:0000256" key="2">
    <source>
        <dbReference type="ARBA" id="ARBA00022908"/>
    </source>
</evidence>
<gene>
    <name evidence="6" type="ORF">RT97_28305</name>
</gene>
<dbReference type="InterPro" id="IPR002104">
    <property type="entry name" value="Integrase_catalytic"/>
</dbReference>
<dbReference type="OrthoDB" id="8556969at2"/>
<dbReference type="SUPFAM" id="SSF56349">
    <property type="entry name" value="DNA breaking-rejoining enzymes"/>
    <property type="match status" value="1"/>
</dbReference>
<comment type="caution">
    <text evidence="6">The sequence shown here is derived from an EMBL/GenBank/DDBJ whole genome shotgun (WGS) entry which is preliminary data.</text>
</comment>
<keyword evidence="2" id="KW-0229">DNA integration</keyword>
<evidence type="ECO:0000256" key="1">
    <source>
        <dbReference type="ARBA" id="ARBA00008857"/>
    </source>
</evidence>
<proteinExistence type="inferred from homology"/>
<dbReference type="PANTHER" id="PTHR30629:SF2">
    <property type="entry name" value="PROPHAGE INTEGRASE INTS-RELATED"/>
    <property type="match status" value="1"/>
</dbReference>
<dbReference type="AlphaFoldDB" id="A0A0D0LPS2"/>
<dbReference type="Pfam" id="PF00589">
    <property type="entry name" value="Phage_integrase"/>
    <property type="match status" value="1"/>
</dbReference>